<dbReference type="Pfam" id="PF00278">
    <property type="entry name" value="Orn_DAP_Arg_deC"/>
    <property type="match status" value="1"/>
</dbReference>
<dbReference type="InterPro" id="IPR022657">
    <property type="entry name" value="De-COase2_CS"/>
</dbReference>
<feature type="binding site" evidence="5">
    <location>
        <position position="375"/>
    </location>
    <ligand>
        <name>pyridoxal 5'-phosphate</name>
        <dbReference type="ChEBI" id="CHEBI:597326"/>
    </ligand>
</feature>
<feature type="modified residue" description="N6-(pyridoxal phosphate)lysine" evidence="5 7">
    <location>
        <position position="60"/>
    </location>
</feature>
<evidence type="ECO:0000256" key="4">
    <source>
        <dbReference type="ARBA" id="ARBA00023239"/>
    </source>
</evidence>
<protein>
    <recommendedName>
        <fullName evidence="5 6">Diaminopimelate decarboxylase</fullName>
        <shortName evidence="5">DAP decarboxylase</shortName>
        <shortName evidence="5">DAPDC</shortName>
        <ecNumber evidence="5 6">4.1.1.20</ecNumber>
    </recommendedName>
</protein>
<evidence type="ECO:0000313" key="12">
    <source>
        <dbReference type="Proteomes" id="UP000273982"/>
    </source>
</evidence>
<reference evidence="11 12" key="1">
    <citation type="submission" date="2018-11" db="EMBL/GenBank/DDBJ databases">
        <title>Genome squencing of methanotrophic bacteria isolated from alkaline groundwater in Korea.</title>
        <authorList>
            <person name="Nguyen L.N."/>
        </authorList>
    </citation>
    <scope>NUCLEOTIDE SEQUENCE [LARGE SCALE GENOMIC DNA]</scope>
    <source>
        <strain evidence="11 12">GW6</strain>
    </source>
</reference>
<dbReference type="InterPro" id="IPR009006">
    <property type="entry name" value="Ala_racemase/Decarboxylase_C"/>
</dbReference>
<feature type="active site" description="Proton donor" evidence="7">
    <location>
        <position position="346"/>
    </location>
</feature>
<dbReference type="InterPro" id="IPR002986">
    <property type="entry name" value="DAP_deCOOHase_LysA"/>
</dbReference>
<evidence type="ECO:0000256" key="1">
    <source>
        <dbReference type="ARBA" id="ARBA00001933"/>
    </source>
</evidence>
<dbReference type="KEGG" id="mros:EHO51_13930"/>
<dbReference type="PROSITE" id="PS00879">
    <property type="entry name" value="ODR_DC_2_2"/>
    <property type="match status" value="1"/>
</dbReference>
<evidence type="ECO:0000259" key="9">
    <source>
        <dbReference type="Pfam" id="PF00278"/>
    </source>
</evidence>
<dbReference type="GO" id="GO:0030170">
    <property type="term" value="F:pyridoxal phosphate binding"/>
    <property type="evidence" value="ECO:0007669"/>
    <property type="project" value="UniProtKB-UniRule"/>
</dbReference>
<dbReference type="EMBL" id="CP034086">
    <property type="protein sequence ID" value="AZG77737.1"/>
    <property type="molecule type" value="Genomic_DNA"/>
</dbReference>
<proteinExistence type="inferred from homology"/>
<dbReference type="EC" id="4.1.1.20" evidence="5 6"/>
<dbReference type="PRINTS" id="PR01181">
    <property type="entry name" value="DAPDCRBXLASE"/>
</dbReference>
<accession>A0A3G8M7J6</accession>
<dbReference type="InterPro" id="IPR022644">
    <property type="entry name" value="De-COase2_N"/>
</dbReference>
<evidence type="ECO:0000256" key="2">
    <source>
        <dbReference type="ARBA" id="ARBA00022793"/>
    </source>
</evidence>
<evidence type="ECO:0000256" key="3">
    <source>
        <dbReference type="ARBA" id="ARBA00022898"/>
    </source>
</evidence>
<dbReference type="UniPathway" id="UPA00034">
    <property type="reaction ID" value="UER00027"/>
</dbReference>
<evidence type="ECO:0000256" key="6">
    <source>
        <dbReference type="NCBIfam" id="TIGR01048"/>
    </source>
</evidence>
<organism evidence="11 12">
    <name type="scientific">Methylocystis rosea</name>
    <dbReference type="NCBI Taxonomy" id="173366"/>
    <lineage>
        <taxon>Bacteria</taxon>
        <taxon>Pseudomonadati</taxon>
        <taxon>Pseudomonadota</taxon>
        <taxon>Alphaproteobacteria</taxon>
        <taxon>Hyphomicrobiales</taxon>
        <taxon>Methylocystaceae</taxon>
        <taxon>Methylocystis</taxon>
    </lineage>
</organism>
<feature type="domain" description="Orn/DAP/Arg decarboxylase 2 N-terminal" evidence="10">
    <location>
        <begin position="35"/>
        <end position="282"/>
    </location>
</feature>
<dbReference type="InterPro" id="IPR029066">
    <property type="entry name" value="PLP-binding_barrel"/>
</dbReference>
<evidence type="ECO:0000259" key="10">
    <source>
        <dbReference type="Pfam" id="PF02784"/>
    </source>
</evidence>
<dbReference type="InterPro" id="IPR000183">
    <property type="entry name" value="Orn/DAP/Arg_de-COase"/>
</dbReference>
<dbReference type="AlphaFoldDB" id="A0A3G8M7J6"/>
<sequence length="422" mass="45338">MHLFDYRNGALHAEEVAVATLADEVGTPFYCYSAATIRRHYRVFSQAFAGLDALVCYAVKANSNQAVLRLLAREGAGMDVVSGGELARALAAGVAPEKITFSGVGKTREEIVAALDAGIFCFNVESEPELEALSQAAVALGRAARVSLRVNPDVDARTHKKISTGLAENKFGVPLSRAREVYAFAAKLKGIELAGADVHIGSQLTDLAPFDEAFSLLAELVRDLRADGHDISHVDLGGGLGIPYRDGDDPQSYHPDKYAEIVRRHFGGLGCRLVLEPGRLIVGNAGILVTRVIYVKHGDAKTFVIVDAGMNDLIRPTLYDAWHDIIPVQKNADRRKIVADVVGPVCETGDYLAHGREIMEPRAGELLCVLTAGAYGAVQSGAYNTRPLIPEVLVDGDRFAVIRPRPSVAALIAQDHVPAWLS</sequence>
<dbReference type="SUPFAM" id="SSF50621">
    <property type="entry name" value="Alanine racemase C-terminal domain-like"/>
    <property type="match status" value="1"/>
</dbReference>
<dbReference type="InterPro" id="IPR022653">
    <property type="entry name" value="De-COase2_pyr-phos_BS"/>
</dbReference>
<dbReference type="PROSITE" id="PS00878">
    <property type="entry name" value="ODR_DC_2_1"/>
    <property type="match status" value="1"/>
</dbReference>
<keyword evidence="3 5" id="KW-0663">Pyridoxal phosphate</keyword>
<evidence type="ECO:0000313" key="11">
    <source>
        <dbReference type="EMBL" id="AZG77737.1"/>
    </source>
</evidence>
<feature type="binding site" evidence="5">
    <location>
        <position position="347"/>
    </location>
    <ligand>
        <name>substrate</name>
    </ligand>
</feature>
<evidence type="ECO:0000256" key="5">
    <source>
        <dbReference type="HAMAP-Rule" id="MF_02120"/>
    </source>
</evidence>
<dbReference type="GO" id="GO:0009089">
    <property type="term" value="P:lysine biosynthetic process via diaminopimelate"/>
    <property type="evidence" value="ECO:0007669"/>
    <property type="project" value="UniProtKB-UniRule"/>
</dbReference>
<dbReference type="GO" id="GO:0008836">
    <property type="term" value="F:diaminopimelate decarboxylase activity"/>
    <property type="evidence" value="ECO:0007669"/>
    <property type="project" value="UniProtKB-UniRule"/>
</dbReference>
<feature type="binding site" evidence="5">
    <location>
        <begin position="276"/>
        <end position="279"/>
    </location>
    <ligand>
        <name>pyridoxal 5'-phosphate</name>
        <dbReference type="ChEBI" id="CHEBI:597326"/>
    </ligand>
</feature>
<dbReference type="Gene3D" id="2.40.37.10">
    <property type="entry name" value="Lyase, Ornithine Decarboxylase, Chain A, domain 1"/>
    <property type="match status" value="1"/>
</dbReference>
<feature type="binding site" evidence="5">
    <location>
        <position position="315"/>
    </location>
    <ligand>
        <name>substrate</name>
    </ligand>
</feature>
<comment type="similarity">
    <text evidence="5">Belongs to the Orn/Lys/Arg decarboxylase class-II family. LysA subfamily.</text>
</comment>
<dbReference type="Proteomes" id="UP000273982">
    <property type="component" value="Chromosome"/>
</dbReference>
<evidence type="ECO:0000256" key="7">
    <source>
        <dbReference type="PIRSR" id="PIRSR600183-50"/>
    </source>
</evidence>
<comment type="subunit">
    <text evidence="5">Homodimer.</text>
</comment>
<comment type="pathway">
    <text evidence="5 8">Amino-acid biosynthesis; L-lysine biosynthesis via DAP pathway; L-lysine from DL-2,6-diaminopimelate: step 1/1.</text>
</comment>
<feature type="binding site" evidence="5">
    <location>
        <position position="279"/>
    </location>
    <ligand>
        <name>substrate</name>
    </ligand>
</feature>
<gene>
    <name evidence="5 11" type="primary">lysA</name>
    <name evidence="11" type="ORF">EHO51_13930</name>
</gene>
<feature type="binding site" evidence="5">
    <location>
        <position position="375"/>
    </location>
    <ligand>
        <name>substrate</name>
    </ligand>
</feature>
<dbReference type="PANTHER" id="PTHR43727">
    <property type="entry name" value="DIAMINOPIMELATE DECARBOXYLASE"/>
    <property type="match status" value="1"/>
</dbReference>
<feature type="binding site" evidence="5">
    <location>
        <position position="319"/>
    </location>
    <ligand>
        <name>substrate</name>
    </ligand>
</feature>
<feature type="domain" description="Orn/DAP/Arg decarboxylase 2 C-terminal" evidence="9">
    <location>
        <begin position="29"/>
        <end position="373"/>
    </location>
</feature>
<keyword evidence="5 8" id="KW-0457">Lysine biosynthesis</keyword>
<dbReference type="NCBIfam" id="TIGR01048">
    <property type="entry name" value="lysA"/>
    <property type="match status" value="1"/>
</dbReference>
<comment type="cofactor">
    <cofactor evidence="1 5 7 8">
        <name>pyridoxal 5'-phosphate</name>
        <dbReference type="ChEBI" id="CHEBI:597326"/>
    </cofactor>
</comment>
<dbReference type="Gene3D" id="3.20.20.10">
    <property type="entry name" value="Alanine racemase"/>
    <property type="match status" value="1"/>
</dbReference>
<keyword evidence="4 5" id="KW-0456">Lyase</keyword>
<dbReference type="HAMAP" id="MF_02120">
    <property type="entry name" value="LysA"/>
    <property type="match status" value="1"/>
</dbReference>
<comment type="catalytic activity">
    <reaction evidence="5 8">
        <text>meso-2,6-diaminopimelate + H(+) = L-lysine + CO2</text>
        <dbReference type="Rhea" id="RHEA:15101"/>
        <dbReference type="ChEBI" id="CHEBI:15378"/>
        <dbReference type="ChEBI" id="CHEBI:16526"/>
        <dbReference type="ChEBI" id="CHEBI:32551"/>
        <dbReference type="ChEBI" id="CHEBI:57791"/>
        <dbReference type="EC" id="4.1.1.20"/>
    </reaction>
</comment>
<dbReference type="InterPro" id="IPR022643">
    <property type="entry name" value="De-COase2_C"/>
</dbReference>
<dbReference type="RefSeq" id="WP_124739389.1">
    <property type="nucleotide sequence ID" value="NZ_CP034086.1"/>
</dbReference>
<feature type="binding site" evidence="5">
    <location>
        <position position="239"/>
    </location>
    <ligand>
        <name>pyridoxal 5'-phosphate</name>
        <dbReference type="ChEBI" id="CHEBI:597326"/>
    </ligand>
</feature>
<dbReference type="CDD" id="cd06828">
    <property type="entry name" value="PLPDE_III_DapDC"/>
    <property type="match status" value="1"/>
</dbReference>
<dbReference type="FunFam" id="3.20.20.10:FF:000003">
    <property type="entry name" value="Diaminopimelate decarboxylase"/>
    <property type="match status" value="1"/>
</dbReference>
<evidence type="ECO:0000256" key="8">
    <source>
        <dbReference type="RuleBase" id="RU003738"/>
    </source>
</evidence>
<dbReference type="PRINTS" id="PR01179">
    <property type="entry name" value="ODADCRBXLASE"/>
</dbReference>
<keyword evidence="5" id="KW-0028">Amino-acid biosynthesis</keyword>
<dbReference type="Pfam" id="PF02784">
    <property type="entry name" value="Orn_Arg_deC_N"/>
    <property type="match status" value="1"/>
</dbReference>
<dbReference type="SUPFAM" id="SSF51419">
    <property type="entry name" value="PLP-binding barrel"/>
    <property type="match status" value="1"/>
</dbReference>
<name>A0A3G8M7J6_9HYPH</name>
<comment type="function">
    <text evidence="5">Specifically catalyzes the decarboxylation of meso-diaminopimelate (meso-DAP) to L-lysine.</text>
</comment>
<keyword evidence="2 5" id="KW-0210">Decarboxylase</keyword>
<dbReference type="PANTHER" id="PTHR43727:SF2">
    <property type="entry name" value="GROUP IV DECARBOXYLASE"/>
    <property type="match status" value="1"/>
</dbReference>